<dbReference type="EMBL" id="JAHLFQ010000237">
    <property type="protein sequence ID" value="MBU3805081.1"/>
    <property type="molecule type" value="Genomic_DNA"/>
</dbReference>
<feature type="transmembrane region" description="Helical" evidence="1">
    <location>
        <begin position="393"/>
        <end position="411"/>
    </location>
</feature>
<feature type="transmembrane region" description="Helical" evidence="1">
    <location>
        <begin position="228"/>
        <end position="249"/>
    </location>
</feature>
<feature type="transmembrane region" description="Helical" evidence="1">
    <location>
        <begin position="191"/>
        <end position="213"/>
    </location>
</feature>
<feature type="transmembrane region" description="Helical" evidence="1">
    <location>
        <begin position="308"/>
        <end position="335"/>
    </location>
</feature>
<name>A0A9E2NM88_9FIRM</name>
<feature type="transmembrane region" description="Helical" evidence="1">
    <location>
        <begin position="14"/>
        <end position="33"/>
    </location>
</feature>
<evidence type="ECO:0000313" key="3">
    <source>
        <dbReference type="Proteomes" id="UP000824229"/>
    </source>
</evidence>
<sequence>MIDRNKQEIQQKQLKVFCVATIVFFYVVALCMASPREIIEGIKQIIVSRDALITDYFEIANYGAAFFNSAMMMTLVVILINILKIPYLGLTLAALFINAGFALFGKNPVSALPILAGTYIYAKLQGVKMSRYLYTSLFGLCLAPLVTEMVYLLPFSLGINLIIAIMLGILIGFVLPPLAMHTASMHMGYNLFNVGFAAGILAFIIVCVLQAFGLESESVFIWREGRPLWLVLILYGYFLMTFLYGLWINKGKIKPLLKILRHPGRSVADFILMDGVGTTLMNMAIVGIFCVSYILLIGGDLSGPIVGGILTIFGFAAFGVHLKNFIPCILGVYLATCLKIFEPTMPAIQLAALFSAGIAPIAGQFGPIAGLFAGVLHTSVVMCTGKMYSGLNLYNNGFSLGFVAIIMIPLLESFMKKFKRE</sequence>
<proteinExistence type="predicted"/>
<dbReference type="Proteomes" id="UP000824229">
    <property type="component" value="Unassembled WGS sequence"/>
</dbReference>
<feature type="transmembrane region" description="Helical" evidence="1">
    <location>
        <begin position="159"/>
        <end position="179"/>
    </location>
</feature>
<feature type="transmembrane region" description="Helical" evidence="1">
    <location>
        <begin position="132"/>
        <end position="153"/>
    </location>
</feature>
<keyword evidence="1" id="KW-0812">Transmembrane</keyword>
<accession>A0A9E2NM88</accession>
<gene>
    <name evidence="2" type="ORF">H9872_10045</name>
</gene>
<evidence type="ECO:0000256" key="1">
    <source>
        <dbReference type="SAM" id="Phobius"/>
    </source>
</evidence>
<evidence type="ECO:0000313" key="2">
    <source>
        <dbReference type="EMBL" id="MBU3805081.1"/>
    </source>
</evidence>
<comment type="caution">
    <text evidence="2">The sequence shown here is derived from an EMBL/GenBank/DDBJ whole genome shotgun (WGS) entry which is preliminary data.</text>
</comment>
<dbReference type="AlphaFoldDB" id="A0A9E2NM88"/>
<protein>
    <submittedName>
        <fullName evidence="2">DUF1576 domain-containing protein</fullName>
    </submittedName>
</protein>
<organism evidence="2 3">
    <name type="scientific">Candidatus Cellulosilyticum pullistercoris</name>
    <dbReference type="NCBI Taxonomy" id="2838521"/>
    <lineage>
        <taxon>Bacteria</taxon>
        <taxon>Bacillati</taxon>
        <taxon>Bacillota</taxon>
        <taxon>Clostridia</taxon>
        <taxon>Lachnospirales</taxon>
        <taxon>Cellulosilyticaceae</taxon>
        <taxon>Cellulosilyticum</taxon>
    </lineage>
</organism>
<reference evidence="2" key="2">
    <citation type="submission" date="2021-04" db="EMBL/GenBank/DDBJ databases">
        <authorList>
            <person name="Gilroy R."/>
        </authorList>
    </citation>
    <scope>NUCLEOTIDE SEQUENCE</scope>
    <source>
        <strain evidence="2">B5-657</strain>
    </source>
</reference>
<feature type="transmembrane region" description="Helical" evidence="1">
    <location>
        <begin position="85"/>
        <end position="104"/>
    </location>
</feature>
<feature type="transmembrane region" description="Helical" evidence="1">
    <location>
        <begin position="270"/>
        <end position="296"/>
    </location>
</feature>
<keyword evidence="1" id="KW-1133">Transmembrane helix</keyword>
<feature type="transmembrane region" description="Helical" evidence="1">
    <location>
        <begin position="347"/>
        <end position="373"/>
    </location>
</feature>
<dbReference type="Pfam" id="PF07613">
    <property type="entry name" value="DUF1576"/>
    <property type="match status" value="2"/>
</dbReference>
<keyword evidence="1" id="KW-0472">Membrane</keyword>
<dbReference type="InterPro" id="IPR011470">
    <property type="entry name" value="DUF1576"/>
</dbReference>
<reference evidence="2" key="1">
    <citation type="journal article" date="2021" name="PeerJ">
        <title>Extensive microbial diversity within the chicken gut microbiome revealed by metagenomics and culture.</title>
        <authorList>
            <person name="Gilroy R."/>
            <person name="Ravi A."/>
            <person name="Getino M."/>
            <person name="Pursley I."/>
            <person name="Horton D.L."/>
            <person name="Alikhan N.F."/>
            <person name="Baker D."/>
            <person name="Gharbi K."/>
            <person name="Hall N."/>
            <person name="Watson M."/>
            <person name="Adriaenssens E.M."/>
            <person name="Foster-Nyarko E."/>
            <person name="Jarju S."/>
            <person name="Secka A."/>
            <person name="Antonio M."/>
            <person name="Oren A."/>
            <person name="Chaudhuri R.R."/>
            <person name="La Ragione R."/>
            <person name="Hildebrand F."/>
            <person name="Pallen M.J."/>
        </authorList>
    </citation>
    <scope>NUCLEOTIDE SEQUENCE</scope>
    <source>
        <strain evidence="2">B5-657</strain>
    </source>
</reference>